<evidence type="ECO:0000313" key="2">
    <source>
        <dbReference type="Proteomes" id="UP001501747"/>
    </source>
</evidence>
<comment type="caution">
    <text evidence="1">The sequence shown here is derived from an EMBL/GenBank/DDBJ whole genome shotgun (WGS) entry which is preliminary data.</text>
</comment>
<proteinExistence type="predicted"/>
<reference evidence="2" key="1">
    <citation type="journal article" date="2019" name="Int. J. Syst. Evol. Microbiol.">
        <title>The Global Catalogue of Microorganisms (GCM) 10K type strain sequencing project: providing services to taxonomists for standard genome sequencing and annotation.</title>
        <authorList>
            <consortium name="The Broad Institute Genomics Platform"/>
            <consortium name="The Broad Institute Genome Sequencing Center for Infectious Disease"/>
            <person name="Wu L."/>
            <person name="Ma J."/>
        </authorList>
    </citation>
    <scope>NUCLEOTIDE SEQUENCE [LARGE SCALE GENOMIC DNA]</scope>
    <source>
        <strain evidence="2">JCM 17342</strain>
    </source>
</reference>
<dbReference type="RefSeq" id="WP_344877753.1">
    <property type="nucleotide sequence ID" value="NZ_BAABAL010000017.1"/>
</dbReference>
<sequence>MGDDMPEPVIMTMAAVLATKAATSAFGGLVRWVKEQLSPEARAALEAAVEAPEDEVRVGELSRELERAEQANPEFGRELRERYDRAKVEIHADGGSVVSHISGDVSGKAVQARDVHGGINL</sequence>
<dbReference type="Proteomes" id="UP001501747">
    <property type="component" value="Unassembled WGS sequence"/>
</dbReference>
<protein>
    <submittedName>
        <fullName evidence="1">Uncharacterized protein</fullName>
    </submittedName>
</protein>
<keyword evidence="2" id="KW-1185">Reference proteome</keyword>
<accession>A0ABP7SU10</accession>
<organism evidence="1 2">
    <name type="scientific">Allokutzneria multivorans</name>
    <dbReference type="NCBI Taxonomy" id="1142134"/>
    <lineage>
        <taxon>Bacteria</taxon>
        <taxon>Bacillati</taxon>
        <taxon>Actinomycetota</taxon>
        <taxon>Actinomycetes</taxon>
        <taxon>Pseudonocardiales</taxon>
        <taxon>Pseudonocardiaceae</taxon>
        <taxon>Allokutzneria</taxon>
    </lineage>
</organism>
<name>A0ABP7SU10_9PSEU</name>
<gene>
    <name evidence="1" type="ORF">GCM10022247_44230</name>
</gene>
<evidence type="ECO:0000313" key="1">
    <source>
        <dbReference type="EMBL" id="GAA4016333.1"/>
    </source>
</evidence>
<dbReference type="EMBL" id="BAABAL010000017">
    <property type="protein sequence ID" value="GAA4016333.1"/>
    <property type="molecule type" value="Genomic_DNA"/>
</dbReference>